<feature type="compositionally biased region" description="Basic and acidic residues" evidence="2">
    <location>
        <begin position="508"/>
        <end position="517"/>
    </location>
</feature>
<keyword evidence="1" id="KW-0863">Zinc-finger</keyword>
<dbReference type="PANTHER" id="PTHR12299">
    <property type="entry name" value="HYALURONIC ACID-BINDING PROTEIN 4"/>
    <property type="match status" value="1"/>
</dbReference>
<feature type="region of interest" description="Disordered" evidence="2">
    <location>
        <begin position="466"/>
        <end position="517"/>
    </location>
</feature>
<reference evidence="5" key="1">
    <citation type="submission" date="2025-08" db="UniProtKB">
        <authorList>
            <consortium name="RefSeq"/>
        </authorList>
    </citation>
    <scope>IDENTIFICATION</scope>
</reference>
<dbReference type="InterPro" id="IPR001878">
    <property type="entry name" value="Znf_CCHC"/>
</dbReference>
<keyword evidence="1" id="KW-0479">Metal-binding</keyword>
<feature type="region of interest" description="Disordered" evidence="2">
    <location>
        <begin position="36"/>
        <end position="133"/>
    </location>
</feature>
<dbReference type="SUPFAM" id="SSF57756">
    <property type="entry name" value="Retrovirus zinc finger-like domains"/>
    <property type="match status" value="2"/>
</dbReference>
<feature type="compositionally biased region" description="Polar residues" evidence="2">
    <location>
        <begin position="223"/>
        <end position="232"/>
    </location>
</feature>
<evidence type="ECO:0000313" key="4">
    <source>
        <dbReference type="Proteomes" id="UP001652625"/>
    </source>
</evidence>
<evidence type="ECO:0000256" key="2">
    <source>
        <dbReference type="SAM" id="MobiDB-lite"/>
    </source>
</evidence>
<evidence type="ECO:0000313" key="5">
    <source>
        <dbReference type="RefSeq" id="XP_065657752.1"/>
    </source>
</evidence>
<feature type="compositionally biased region" description="Basic and acidic residues" evidence="2">
    <location>
        <begin position="75"/>
        <end position="88"/>
    </location>
</feature>
<dbReference type="RefSeq" id="XP_065657752.1">
    <property type="nucleotide sequence ID" value="XM_065801680.1"/>
</dbReference>
<dbReference type="Pfam" id="PF04774">
    <property type="entry name" value="HABP4_PAI-RBP1"/>
    <property type="match status" value="1"/>
</dbReference>
<feature type="domain" description="CCHC-type" evidence="3">
    <location>
        <begin position="160"/>
        <end position="175"/>
    </location>
</feature>
<dbReference type="Gene3D" id="6.10.140.1040">
    <property type="match status" value="1"/>
</dbReference>
<organism evidence="4 5">
    <name type="scientific">Hydra vulgaris</name>
    <name type="common">Hydra</name>
    <name type="synonym">Hydra attenuata</name>
    <dbReference type="NCBI Taxonomy" id="6087"/>
    <lineage>
        <taxon>Eukaryota</taxon>
        <taxon>Metazoa</taxon>
        <taxon>Cnidaria</taxon>
        <taxon>Hydrozoa</taxon>
        <taxon>Hydroidolina</taxon>
        <taxon>Anthoathecata</taxon>
        <taxon>Aplanulata</taxon>
        <taxon>Hydridae</taxon>
        <taxon>Hydra</taxon>
    </lineage>
</organism>
<feature type="domain" description="CCHC-type" evidence="3">
    <location>
        <begin position="185"/>
        <end position="200"/>
    </location>
</feature>
<feature type="compositionally biased region" description="Basic and acidic residues" evidence="2">
    <location>
        <begin position="36"/>
        <end position="66"/>
    </location>
</feature>
<dbReference type="InterPro" id="IPR036875">
    <property type="entry name" value="Znf_CCHC_sf"/>
</dbReference>
<feature type="domain" description="CCHC-type" evidence="3">
    <location>
        <begin position="209"/>
        <end position="224"/>
    </location>
</feature>
<feature type="domain" description="CCHC-type" evidence="3">
    <location>
        <begin position="133"/>
        <end position="148"/>
    </location>
</feature>
<protein>
    <submittedName>
        <fullName evidence="5">Uncharacterized protein LOC100212542 isoform X1</fullName>
    </submittedName>
</protein>
<keyword evidence="4" id="KW-1185">Reference proteome</keyword>
<name>A0ABM4C810_HYDVU</name>
<dbReference type="PANTHER" id="PTHR12299:SF17">
    <property type="entry name" value="AT19571P-RELATED"/>
    <property type="match status" value="1"/>
</dbReference>
<dbReference type="Gene3D" id="4.10.60.10">
    <property type="entry name" value="Zinc finger, CCHC-type"/>
    <property type="match status" value="4"/>
</dbReference>
<feature type="compositionally biased region" description="Gly residues" evidence="2">
    <location>
        <begin position="90"/>
        <end position="102"/>
    </location>
</feature>
<feature type="compositionally biased region" description="Basic and acidic residues" evidence="2">
    <location>
        <begin position="379"/>
        <end position="402"/>
    </location>
</feature>
<accession>A0ABM4C810</accession>
<dbReference type="Pfam" id="PF00098">
    <property type="entry name" value="zf-CCHC"/>
    <property type="match status" value="4"/>
</dbReference>
<dbReference type="SMART" id="SM01233">
    <property type="entry name" value="HABP4_PAI-RBP1"/>
    <property type="match status" value="1"/>
</dbReference>
<dbReference type="PROSITE" id="PS50158">
    <property type="entry name" value="ZF_CCHC"/>
    <property type="match status" value="4"/>
</dbReference>
<gene>
    <name evidence="5" type="primary">LOC100212542</name>
</gene>
<evidence type="ECO:0000259" key="3">
    <source>
        <dbReference type="PROSITE" id="PS50158"/>
    </source>
</evidence>
<dbReference type="InterPro" id="IPR006861">
    <property type="entry name" value="HABP4_PAIRBP1-bd"/>
</dbReference>
<dbReference type="GeneID" id="100212542"/>
<proteinExistence type="predicted"/>
<keyword evidence="1" id="KW-0862">Zinc</keyword>
<evidence type="ECO:0000256" key="1">
    <source>
        <dbReference type="PROSITE-ProRule" id="PRU00047"/>
    </source>
</evidence>
<dbReference type="SMART" id="SM00343">
    <property type="entry name" value="ZnF_C2HC"/>
    <property type="match status" value="4"/>
</dbReference>
<dbReference type="Proteomes" id="UP001652625">
    <property type="component" value="Chromosome 07"/>
</dbReference>
<feature type="compositionally biased region" description="Gly residues" evidence="2">
    <location>
        <begin position="258"/>
        <end position="274"/>
    </location>
</feature>
<feature type="compositionally biased region" description="Low complexity" evidence="2">
    <location>
        <begin position="233"/>
        <end position="257"/>
    </location>
</feature>
<sequence length="517" mass="54517">MPAGDMESEYSIGVNNRFNGIDNDIIDDPFELIRVAQEKPSKKEKEVKGKGKKDAAKKSKDSKPAKVETVAPVETAEKPKNESSDRRGGRGGGRGRGNGRGGFKSTDSPAEGGRKGFGGDNSAPKNETSKGACRRCNEEGHFAKDCTQAPASNGGNKGACHKCGGEGHFARECPNTETAPRSGACHKCGEEGHFARQCPKSGPPGGGACRKCNEVGHFARECPQNQNGTDSNSGFGAPPSGFSAPSSGFGAPSSGFGAPSGGFGAPSGGFGGSVGFSDSATDKGFGGSDSNNENRGGRGGFRGRGRGRGGRGASRGREFDRKSGSNKSSSVKPTEKRDGSGAYNWGTPGEDNAGEEPQAVVSAPQSDGEAQEQGVESSEENKENTPEMTYEEYKKQLEESRSKPQYNLRKANEGVKVLKGKPLKKPSDEENEADGSLFFPKKYYEEKLKTSGRVKEHMNLEFQFAVGENRHLEDRSRRGRGGRGGRGGGRGGRKEDGGYASNSNIQLESKDEFPSLG</sequence>
<dbReference type="InterPro" id="IPR039764">
    <property type="entry name" value="HABP4/SERBP1-like"/>
</dbReference>
<feature type="region of interest" description="Disordered" evidence="2">
    <location>
        <begin position="223"/>
        <end position="437"/>
    </location>
</feature>